<dbReference type="Proteomes" id="UP000069620">
    <property type="component" value="Unassembled WGS sequence"/>
</dbReference>
<comment type="caution">
    <text evidence="9">The sequence shown here is derived from an EMBL/GenBank/DDBJ whole genome shotgun (WGS) entry which is preliminary data.</text>
</comment>
<keyword evidence="2 8" id="KW-0813">Transport</keyword>
<keyword evidence="3 8" id="KW-0479">Metal-binding</keyword>
<evidence type="ECO:0000256" key="1">
    <source>
        <dbReference type="ARBA" id="ARBA00001927"/>
    </source>
</evidence>
<reference evidence="10" key="1">
    <citation type="journal article" date="2016" name="Genome Announc.">
        <title>Draft Genome Sequences of Five Rapidly Growing Mycobacterium Species, M. thermoresistibile, M. fortuitum subsp. acetamidolyticum, M. canariasense, M. brisbanense, and M. novocastrense.</title>
        <authorList>
            <person name="Katahira K."/>
            <person name="Ogura Y."/>
            <person name="Gotoh Y."/>
            <person name="Hayashi T."/>
        </authorList>
    </citation>
    <scope>NUCLEOTIDE SEQUENCE [LARGE SCALE GENOMIC DNA]</scope>
    <source>
        <strain evidence="10">JCM15654</strain>
    </source>
</reference>
<sequence>MVSAMRIEADRDACIASGNCVMVAGAVFDQDDDGVVQPLVEEVPDAELDHAREAVKLCPAGALRLVD</sequence>
<dbReference type="AlphaFoldDB" id="A0A100W085"/>
<proteinExistence type="predicted"/>
<gene>
    <name evidence="9" type="ORF">RMCB_3217</name>
</gene>
<dbReference type="SUPFAM" id="SSF54862">
    <property type="entry name" value="4Fe-4S ferredoxins"/>
    <property type="match status" value="1"/>
</dbReference>
<name>A0A100W085_9MYCO</name>
<evidence type="ECO:0000313" key="10">
    <source>
        <dbReference type="Proteomes" id="UP000069620"/>
    </source>
</evidence>
<evidence type="ECO:0000256" key="5">
    <source>
        <dbReference type="ARBA" id="ARBA00023004"/>
    </source>
</evidence>
<dbReference type="PANTHER" id="PTHR36923:SF3">
    <property type="entry name" value="FERREDOXIN"/>
    <property type="match status" value="1"/>
</dbReference>
<evidence type="ECO:0000256" key="4">
    <source>
        <dbReference type="ARBA" id="ARBA00022982"/>
    </source>
</evidence>
<evidence type="ECO:0000256" key="6">
    <source>
        <dbReference type="ARBA" id="ARBA00023014"/>
    </source>
</evidence>
<reference evidence="10" key="2">
    <citation type="submission" date="2016-02" db="EMBL/GenBank/DDBJ databases">
        <title>Draft genome sequence of five rapidly growing Mycobacterium species.</title>
        <authorList>
            <person name="Katahira K."/>
            <person name="Gotou Y."/>
            <person name="Iida K."/>
            <person name="Ogura Y."/>
            <person name="Hayashi T."/>
        </authorList>
    </citation>
    <scope>NUCLEOTIDE SEQUENCE [LARGE SCALE GENOMIC DNA]</scope>
    <source>
        <strain evidence="10">JCM15654</strain>
    </source>
</reference>
<evidence type="ECO:0000256" key="8">
    <source>
        <dbReference type="RuleBase" id="RU368020"/>
    </source>
</evidence>
<keyword evidence="5 8" id="KW-0408">Iron</keyword>
<dbReference type="InterPro" id="IPR001080">
    <property type="entry name" value="3Fe4S_ferredoxin"/>
</dbReference>
<keyword evidence="10" id="KW-1185">Reference proteome</keyword>
<dbReference type="GO" id="GO:0051538">
    <property type="term" value="F:3 iron, 4 sulfur cluster binding"/>
    <property type="evidence" value="ECO:0007669"/>
    <property type="project" value="UniProtKB-KW"/>
</dbReference>
<accession>A0A100W085</accession>
<dbReference type="PANTHER" id="PTHR36923">
    <property type="entry name" value="FERREDOXIN"/>
    <property type="match status" value="1"/>
</dbReference>
<comment type="cofactor">
    <cofactor evidence="1">
        <name>[3Fe-4S] cluster</name>
        <dbReference type="ChEBI" id="CHEBI:21137"/>
    </cofactor>
</comment>
<dbReference type="Pfam" id="PF13459">
    <property type="entry name" value="Fer4_15"/>
    <property type="match status" value="1"/>
</dbReference>
<organism evidence="9 10">
    <name type="scientific">Mycolicibacterium brisbanense</name>
    <dbReference type="NCBI Taxonomy" id="146020"/>
    <lineage>
        <taxon>Bacteria</taxon>
        <taxon>Bacillati</taxon>
        <taxon>Actinomycetota</taxon>
        <taxon>Actinomycetes</taxon>
        <taxon>Mycobacteriales</taxon>
        <taxon>Mycobacteriaceae</taxon>
        <taxon>Mycolicibacterium</taxon>
    </lineage>
</organism>
<dbReference type="GO" id="GO:0009055">
    <property type="term" value="F:electron transfer activity"/>
    <property type="evidence" value="ECO:0007669"/>
    <property type="project" value="UniProtKB-UniRule"/>
</dbReference>
<dbReference type="GO" id="GO:0005506">
    <property type="term" value="F:iron ion binding"/>
    <property type="evidence" value="ECO:0007669"/>
    <property type="project" value="UniProtKB-UniRule"/>
</dbReference>
<dbReference type="STRING" id="146020.RMCB_3217"/>
<keyword evidence="4 8" id="KW-0249">Electron transport</keyword>
<dbReference type="PRINTS" id="PR00352">
    <property type="entry name" value="3FE4SFRDOXIN"/>
</dbReference>
<evidence type="ECO:0000313" key="9">
    <source>
        <dbReference type="EMBL" id="GAS89121.1"/>
    </source>
</evidence>
<protein>
    <recommendedName>
        <fullName evidence="8">Ferredoxin</fullName>
    </recommendedName>
</protein>
<evidence type="ECO:0000256" key="3">
    <source>
        <dbReference type="ARBA" id="ARBA00022723"/>
    </source>
</evidence>
<dbReference type="Gene3D" id="3.30.70.20">
    <property type="match status" value="1"/>
</dbReference>
<keyword evidence="6 8" id="KW-0411">Iron-sulfur</keyword>
<dbReference type="InterPro" id="IPR051269">
    <property type="entry name" value="Fe-S_cluster_ET"/>
</dbReference>
<comment type="function">
    <text evidence="8">Ferredoxins are iron-sulfur proteins that transfer electrons in a wide variety of metabolic reactions.</text>
</comment>
<keyword evidence="7" id="KW-0003">3Fe-4S</keyword>
<evidence type="ECO:0000256" key="2">
    <source>
        <dbReference type="ARBA" id="ARBA00022448"/>
    </source>
</evidence>
<evidence type="ECO:0000256" key="7">
    <source>
        <dbReference type="ARBA" id="ARBA00023291"/>
    </source>
</evidence>
<dbReference type="EMBL" id="BCSX01000027">
    <property type="protein sequence ID" value="GAS89121.1"/>
    <property type="molecule type" value="Genomic_DNA"/>
</dbReference>